<comment type="caution">
    <text evidence="1">The sequence shown here is derived from an EMBL/GenBank/DDBJ whole genome shotgun (WGS) entry which is preliminary data.</text>
</comment>
<dbReference type="EMBL" id="CAKJVB030000016">
    <property type="protein sequence ID" value="CAH1225142.1"/>
    <property type="molecule type" value="Genomic_DNA"/>
</dbReference>
<protein>
    <submittedName>
        <fullName evidence="1">Uncharacterized protein</fullName>
    </submittedName>
</protein>
<sequence>MEAKTEVKDEIIECEKRLVILLSTEIDLGELKDELHKENSVETNCHDESEIEETPAKKRCIDHDFQSETEPEETPKRKLFDIHEAEVNLASEVADTGRMILFLDELFDSLNSSQKTAPISKPLKGGVTLTSNHEQFWKNSLTSLNKMKFFDRRKQKFVSVPSLKNLIFTIRGFIYLKKRLLKNSNNYLLLRAFQQDILENFFGLIRSYRVTERSVSVSDAITTFKALIINNFMSFHSPESNCENDLSEGALDTLRFFLTGEVLPGCTPLASEVNISLPLSVSNVKRTRVGRCTVTYVAGYVAKKVLKKVSCELCKYNMLFREKDGDTEFIEARKYNMSNLTVPGIFLTYIVSEALAKLFYLIPRVCHLQPLHFILNKELNNFLNFSTFNCRSHSDTGINICKFIVRLSLYIWCRSVNAIVNGRDQKFINFLKTKPECTRIDPIKLVAYRKYESRRKQFLSTGHKCKC</sequence>
<name>A0A9P0DR58_DIABA</name>
<dbReference type="AlphaFoldDB" id="A0A9P0DR58"/>
<dbReference type="Proteomes" id="UP001153709">
    <property type="component" value="Unassembled WGS sequence"/>
</dbReference>
<organism evidence="1 2">
    <name type="scientific">Diabrotica balteata</name>
    <name type="common">Banded cucumber beetle</name>
    <dbReference type="NCBI Taxonomy" id="107213"/>
    <lineage>
        <taxon>Eukaryota</taxon>
        <taxon>Metazoa</taxon>
        <taxon>Ecdysozoa</taxon>
        <taxon>Arthropoda</taxon>
        <taxon>Hexapoda</taxon>
        <taxon>Insecta</taxon>
        <taxon>Pterygota</taxon>
        <taxon>Neoptera</taxon>
        <taxon>Endopterygota</taxon>
        <taxon>Coleoptera</taxon>
        <taxon>Polyphaga</taxon>
        <taxon>Cucujiformia</taxon>
        <taxon>Chrysomeloidea</taxon>
        <taxon>Chrysomelidae</taxon>
        <taxon>Galerucinae</taxon>
        <taxon>Diabroticina</taxon>
        <taxon>Diabroticites</taxon>
        <taxon>Diabrotica</taxon>
    </lineage>
</organism>
<evidence type="ECO:0000313" key="2">
    <source>
        <dbReference type="Proteomes" id="UP001153709"/>
    </source>
</evidence>
<reference evidence="1" key="1">
    <citation type="submission" date="2022-01" db="EMBL/GenBank/DDBJ databases">
        <authorList>
            <person name="King R."/>
        </authorList>
    </citation>
    <scope>NUCLEOTIDE SEQUENCE</scope>
</reference>
<accession>A0A9P0DR58</accession>
<evidence type="ECO:0000313" key="1">
    <source>
        <dbReference type="EMBL" id="CAH1225142.1"/>
    </source>
</evidence>
<proteinExistence type="predicted"/>
<dbReference type="OrthoDB" id="6763795at2759"/>
<gene>
    <name evidence="1" type="ORF">DIABBA_LOCUS97</name>
</gene>
<keyword evidence="2" id="KW-1185">Reference proteome</keyword>